<dbReference type="InterPro" id="IPR005467">
    <property type="entry name" value="His_kinase_dom"/>
</dbReference>
<protein>
    <recommendedName>
        <fullName evidence="3">histidine kinase</fullName>
        <ecNumber evidence="3">2.7.13.3</ecNumber>
    </recommendedName>
</protein>
<evidence type="ECO:0000256" key="5">
    <source>
        <dbReference type="ARBA" id="ARBA00022679"/>
    </source>
</evidence>
<dbReference type="PANTHER" id="PTHR43065:SF10">
    <property type="entry name" value="PEROXIDE STRESS-ACTIVATED HISTIDINE KINASE MAK3"/>
    <property type="match status" value="1"/>
</dbReference>
<feature type="transmembrane region" description="Helical" evidence="10">
    <location>
        <begin position="363"/>
        <end position="385"/>
    </location>
</feature>
<evidence type="ECO:0000313" key="13">
    <source>
        <dbReference type="EMBL" id="SDK39472.1"/>
    </source>
</evidence>
<gene>
    <name evidence="13" type="ORF">SAMN05421823_102630</name>
</gene>
<dbReference type="SMART" id="SM00387">
    <property type="entry name" value="HATPase_c"/>
    <property type="match status" value="1"/>
</dbReference>
<feature type="transmembrane region" description="Helical" evidence="10">
    <location>
        <begin position="397"/>
        <end position="414"/>
    </location>
</feature>
<evidence type="ECO:0000256" key="6">
    <source>
        <dbReference type="ARBA" id="ARBA00022741"/>
    </source>
</evidence>
<dbReference type="AlphaFoldDB" id="A0A1G9BIZ3"/>
<evidence type="ECO:0000313" key="14">
    <source>
        <dbReference type="Proteomes" id="UP000198510"/>
    </source>
</evidence>
<comment type="catalytic activity">
    <reaction evidence="1">
        <text>ATP + protein L-histidine = ADP + protein N-phospho-L-histidine.</text>
        <dbReference type="EC" id="2.7.13.3"/>
    </reaction>
</comment>
<keyword evidence="14" id="KW-1185">Reference proteome</keyword>
<dbReference type="PRINTS" id="PR00344">
    <property type="entry name" value="BCTRLSENSOR"/>
</dbReference>
<dbReference type="PROSITE" id="PS50109">
    <property type="entry name" value="HIS_KIN"/>
    <property type="match status" value="1"/>
</dbReference>
<evidence type="ECO:0000256" key="1">
    <source>
        <dbReference type="ARBA" id="ARBA00000085"/>
    </source>
</evidence>
<dbReference type="SUPFAM" id="SSF47384">
    <property type="entry name" value="Homodimeric domain of signal transducing histidine kinase"/>
    <property type="match status" value="1"/>
</dbReference>
<dbReference type="PANTHER" id="PTHR43065">
    <property type="entry name" value="SENSOR HISTIDINE KINASE"/>
    <property type="match status" value="1"/>
</dbReference>
<dbReference type="GO" id="GO:0016020">
    <property type="term" value="C:membrane"/>
    <property type="evidence" value="ECO:0007669"/>
    <property type="project" value="UniProtKB-SubCell"/>
</dbReference>
<proteinExistence type="predicted"/>
<feature type="transmembrane region" description="Helical" evidence="10">
    <location>
        <begin position="759"/>
        <end position="780"/>
    </location>
</feature>
<keyword evidence="7 13" id="KW-0418">Kinase</keyword>
<keyword evidence="10" id="KW-0812">Transmembrane</keyword>
<dbReference type="EC" id="2.7.13.3" evidence="3"/>
<evidence type="ECO:0000256" key="10">
    <source>
        <dbReference type="SAM" id="Phobius"/>
    </source>
</evidence>
<dbReference type="CDD" id="cd00075">
    <property type="entry name" value="HATPase"/>
    <property type="match status" value="1"/>
</dbReference>
<dbReference type="Pfam" id="PF00512">
    <property type="entry name" value="HisKA"/>
    <property type="match status" value="1"/>
</dbReference>
<dbReference type="GO" id="GO:0000155">
    <property type="term" value="F:phosphorelay sensor kinase activity"/>
    <property type="evidence" value="ECO:0007669"/>
    <property type="project" value="InterPro"/>
</dbReference>
<dbReference type="SUPFAM" id="SSF55874">
    <property type="entry name" value="ATPase domain of HSP90 chaperone/DNA topoisomerase II/histidine kinase"/>
    <property type="match status" value="1"/>
</dbReference>
<dbReference type="InterPro" id="IPR003594">
    <property type="entry name" value="HATPase_dom"/>
</dbReference>
<dbReference type="InterPro" id="IPR036890">
    <property type="entry name" value="HATPase_C_sf"/>
</dbReference>
<evidence type="ECO:0000256" key="7">
    <source>
        <dbReference type="ARBA" id="ARBA00022777"/>
    </source>
</evidence>
<keyword evidence="10" id="KW-1133">Transmembrane helix</keyword>
<feature type="transmembrane region" description="Helical" evidence="10">
    <location>
        <begin position="717"/>
        <end position="738"/>
    </location>
</feature>
<feature type="domain" description="HAMP" evidence="12">
    <location>
        <begin position="950"/>
        <end position="1001"/>
    </location>
</feature>
<dbReference type="RefSeq" id="WP_089680444.1">
    <property type="nucleotide sequence ID" value="NZ_FNFO01000002.1"/>
</dbReference>
<feature type="domain" description="Histidine kinase" evidence="11">
    <location>
        <begin position="1018"/>
        <end position="1230"/>
    </location>
</feature>
<feature type="transmembrane region" description="Helical" evidence="10">
    <location>
        <begin position="203"/>
        <end position="223"/>
    </location>
</feature>
<feature type="transmembrane region" description="Helical" evidence="10">
    <location>
        <begin position="420"/>
        <end position="438"/>
    </location>
</feature>
<organism evidence="13 14">
    <name type="scientific">Catalinimonas alkaloidigena</name>
    <dbReference type="NCBI Taxonomy" id="1075417"/>
    <lineage>
        <taxon>Bacteria</taxon>
        <taxon>Pseudomonadati</taxon>
        <taxon>Bacteroidota</taxon>
        <taxon>Cytophagia</taxon>
        <taxon>Cytophagales</taxon>
        <taxon>Catalimonadaceae</taxon>
        <taxon>Catalinimonas</taxon>
    </lineage>
</organism>
<comment type="subcellular location">
    <subcellularLocation>
        <location evidence="2">Membrane</location>
    </subcellularLocation>
</comment>
<dbReference type="InterPro" id="IPR036097">
    <property type="entry name" value="HisK_dim/P_sf"/>
</dbReference>
<dbReference type="PROSITE" id="PS50885">
    <property type="entry name" value="HAMP"/>
    <property type="match status" value="1"/>
</dbReference>
<feature type="transmembrane region" description="Helical" evidence="10">
    <location>
        <begin position="926"/>
        <end position="948"/>
    </location>
</feature>
<dbReference type="GO" id="GO:0005524">
    <property type="term" value="F:ATP binding"/>
    <property type="evidence" value="ECO:0007669"/>
    <property type="project" value="UniProtKB-KW"/>
</dbReference>
<dbReference type="STRING" id="1075417.SAMN05421823_102630"/>
<dbReference type="EMBL" id="FNFO01000002">
    <property type="protein sequence ID" value="SDK39472.1"/>
    <property type="molecule type" value="Genomic_DNA"/>
</dbReference>
<feature type="transmembrane region" description="Helical" evidence="10">
    <location>
        <begin position="318"/>
        <end position="343"/>
    </location>
</feature>
<dbReference type="InterPro" id="IPR003660">
    <property type="entry name" value="HAMP_dom"/>
</dbReference>
<dbReference type="Gene3D" id="3.30.565.10">
    <property type="entry name" value="Histidine kinase-like ATPase, C-terminal domain"/>
    <property type="match status" value="1"/>
</dbReference>
<keyword evidence="6" id="KW-0547">Nucleotide-binding</keyword>
<dbReference type="InterPro" id="IPR004358">
    <property type="entry name" value="Sig_transdc_His_kin-like_C"/>
</dbReference>
<evidence type="ECO:0000256" key="8">
    <source>
        <dbReference type="ARBA" id="ARBA00022840"/>
    </source>
</evidence>
<dbReference type="Gene3D" id="6.10.340.10">
    <property type="match status" value="1"/>
</dbReference>
<keyword evidence="4" id="KW-0597">Phosphoprotein</keyword>
<evidence type="ECO:0000259" key="11">
    <source>
        <dbReference type="PROSITE" id="PS50109"/>
    </source>
</evidence>
<evidence type="ECO:0000259" key="12">
    <source>
        <dbReference type="PROSITE" id="PS50885"/>
    </source>
</evidence>
<sequence>MKREKVWLWIAVVLGGIGGIWQFLVANQPAVHEQHQYVNQVTQRLHDELAKVYARADVIESKLTNTESELFSSLYPQSPYPYFVYQRGQVIYWSDNLFVPDFEDVWGMSSHEYLPLATGWFVVYRRALSHDRLLVFLIPTIKSYQITNAYLKEGLNTDIFPSSKFRFALQPGPFSIQAPNGDFLFSLVLPANLRTSSFWEQTPPILCFLMAMVAFSVVVFQLLNKWRRRGYVLGSMLALIAYVVGLRLLMLALHFPYARVSWNLYDPRYFASSWFAPSLGDLFTNVLLAFLLMLYVLRYLPQVRAVRALEKAPLTRRQLASGLVLCLSFLTLWGFFLMLKALFFNSQGDFDINASLEFSGMKLVTLSIVVLLSQLFFGIVHLWGALFLRWMPDPREAMPVAGVVGFIFFVASLVPRGLPLTVLLLGSAYFLLLYLWRLPRYLRRFGYKSYLYFFSCAIVCAGIEALAVYQHQQQATLQTKQRLATQLLMDNDPWAEHLLYEAMQKISADDFIKIRFLNMLGSKELIEQKIRRSYLNTYFDKYDVQVAVFNANGEILSDIGEDISYERLRRIYDKPENRTEYKNIFLNNEYERNRARRYLTFIPIRTRGLTLGYIVIELRSKRIIPNTVYPELLVDKQFSQPPRNYSYAIYVQDRLQYSYGDFNYDNNFPDPLSENPKLFEEGISAFGEHHLAVCGDARRYVVISTPEYPLRSIFSNFSFVFLVLTICILAGLLFFALVRHLVHNDPLTQRLTFANKIQIYLNLAFLIPLLTSSVVILSVVSDGLQQDLQHAYMRQADVTGSNVINALEQYQTGVIGAEALGSLLLDIARNTETDLNLFDTDGRLIVSTQPMIYEKNLLARYLSPQAMATVVEHNQNYVVLQEQVGTLNYSSVYRGMRSYETGQLLGVLSIPFFESKAELDRQIIDLVGMMLNIFTAIFLALLVLSYFASQLLTEPLSLITRKLQRTTLDRNEPLEWHTRDEIGLLVDEYNRMIVKLEESREALSRSEKESAWREMARQVAHEIKNPLTPMKLTLQYLDRALGDREAEELRQMSKKAVNTLLAQVDTLNDIATSFSAFAKMPVPKTEMFELKAVVQKTVDLYENEASGQVHVDLPEQACWVIGDEQLMGRTLTNLILNALQSVPQERKPEVWVRLRCRKQRVIIEVADNGTGIPDAIQEKVFIPNFSTKYAGSGIGLAVAKRGVEHAGGRIWFETEQNVGTRFYIELPLVQPSENGH</sequence>
<name>A0A1G9BIZ3_9BACT</name>
<dbReference type="CDD" id="cd00082">
    <property type="entry name" value="HisKA"/>
    <property type="match status" value="1"/>
</dbReference>
<dbReference type="Gene3D" id="1.10.287.130">
    <property type="match status" value="1"/>
</dbReference>
<feature type="transmembrane region" description="Helical" evidence="10">
    <location>
        <begin position="7"/>
        <end position="24"/>
    </location>
</feature>
<evidence type="ECO:0000256" key="2">
    <source>
        <dbReference type="ARBA" id="ARBA00004370"/>
    </source>
</evidence>
<feature type="transmembrane region" description="Helical" evidence="10">
    <location>
        <begin position="450"/>
        <end position="469"/>
    </location>
</feature>
<keyword evidence="9" id="KW-0902">Two-component regulatory system</keyword>
<dbReference type="InterPro" id="IPR003661">
    <property type="entry name" value="HisK_dim/P_dom"/>
</dbReference>
<dbReference type="OrthoDB" id="9776727at2"/>
<keyword evidence="8" id="KW-0067">ATP-binding</keyword>
<evidence type="ECO:0000256" key="9">
    <source>
        <dbReference type="ARBA" id="ARBA00023012"/>
    </source>
</evidence>
<evidence type="ECO:0000256" key="4">
    <source>
        <dbReference type="ARBA" id="ARBA00022553"/>
    </source>
</evidence>
<reference evidence="13 14" key="1">
    <citation type="submission" date="2016-10" db="EMBL/GenBank/DDBJ databases">
        <authorList>
            <person name="de Groot N.N."/>
        </authorList>
    </citation>
    <scope>NUCLEOTIDE SEQUENCE [LARGE SCALE GENOMIC DNA]</scope>
    <source>
        <strain evidence="13 14">DSM 25186</strain>
    </source>
</reference>
<dbReference type="Pfam" id="PF02518">
    <property type="entry name" value="HATPase_c"/>
    <property type="match status" value="1"/>
</dbReference>
<dbReference type="Proteomes" id="UP000198510">
    <property type="component" value="Unassembled WGS sequence"/>
</dbReference>
<evidence type="ECO:0000256" key="3">
    <source>
        <dbReference type="ARBA" id="ARBA00012438"/>
    </source>
</evidence>
<keyword evidence="5" id="KW-0808">Transferase</keyword>
<feature type="transmembrane region" description="Helical" evidence="10">
    <location>
        <begin position="274"/>
        <end position="297"/>
    </location>
</feature>
<dbReference type="SMART" id="SM00388">
    <property type="entry name" value="HisKA"/>
    <property type="match status" value="1"/>
</dbReference>
<accession>A0A1G9BIZ3</accession>
<keyword evidence="10" id="KW-0472">Membrane</keyword>
<feature type="transmembrane region" description="Helical" evidence="10">
    <location>
        <begin position="230"/>
        <end position="254"/>
    </location>
</feature>